<accession>A0AAP0NJ04</accession>
<sequence>MSHMLARWLRGIGMRRINTYSLLQDGRYMTQQKNGSVTPSMEIDCIFDQHQEAKESALFKIICCLIVSCNQFIFNGTSHHF</sequence>
<dbReference type="EMBL" id="JBBNAE010000007">
    <property type="protein sequence ID" value="KAK9108699.1"/>
    <property type="molecule type" value="Genomic_DNA"/>
</dbReference>
<name>A0AAP0NJ04_9MAGN</name>
<gene>
    <name evidence="1" type="ORF">Sjap_016759</name>
</gene>
<reference evidence="1 2" key="1">
    <citation type="submission" date="2024-01" db="EMBL/GenBank/DDBJ databases">
        <title>Genome assemblies of Stephania.</title>
        <authorList>
            <person name="Yang L."/>
        </authorList>
    </citation>
    <scope>NUCLEOTIDE SEQUENCE [LARGE SCALE GENOMIC DNA]</scope>
    <source>
        <strain evidence="1">QJT</strain>
        <tissue evidence="1">Leaf</tissue>
    </source>
</reference>
<organism evidence="1 2">
    <name type="scientific">Stephania japonica</name>
    <dbReference type="NCBI Taxonomy" id="461633"/>
    <lineage>
        <taxon>Eukaryota</taxon>
        <taxon>Viridiplantae</taxon>
        <taxon>Streptophyta</taxon>
        <taxon>Embryophyta</taxon>
        <taxon>Tracheophyta</taxon>
        <taxon>Spermatophyta</taxon>
        <taxon>Magnoliopsida</taxon>
        <taxon>Ranunculales</taxon>
        <taxon>Menispermaceae</taxon>
        <taxon>Menispermoideae</taxon>
        <taxon>Cissampelideae</taxon>
        <taxon>Stephania</taxon>
    </lineage>
</organism>
<proteinExistence type="predicted"/>
<evidence type="ECO:0000313" key="2">
    <source>
        <dbReference type="Proteomes" id="UP001417504"/>
    </source>
</evidence>
<dbReference type="AlphaFoldDB" id="A0AAP0NJ04"/>
<keyword evidence="2" id="KW-1185">Reference proteome</keyword>
<evidence type="ECO:0000313" key="1">
    <source>
        <dbReference type="EMBL" id="KAK9108699.1"/>
    </source>
</evidence>
<protein>
    <submittedName>
        <fullName evidence="1">Uncharacterized protein</fullName>
    </submittedName>
</protein>
<comment type="caution">
    <text evidence="1">The sequence shown here is derived from an EMBL/GenBank/DDBJ whole genome shotgun (WGS) entry which is preliminary data.</text>
</comment>
<dbReference type="Proteomes" id="UP001417504">
    <property type="component" value="Unassembled WGS sequence"/>
</dbReference>